<dbReference type="InterPro" id="IPR046947">
    <property type="entry name" value="LytR-like"/>
</dbReference>
<keyword evidence="4" id="KW-0238">DNA-binding</keyword>
<feature type="domain" description="HTH LytTR-type" evidence="3">
    <location>
        <begin position="146"/>
        <end position="249"/>
    </location>
</feature>
<dbReference type="InterPro" id="IPR007492">
    <property type="entry name" value="LytTR_DNA-bd_dom"/>
</dbReference>
<comment type="caution">
    <text evidence="4">The sequence shown here is derived from an EMBL/GenBank/DDBJ whole genome shotgun (WGS) entry which is preliminary data.</text>
</comment>
<name>A0A916YV17_9BACT</name>
<dbReference type="GO" id="GO:0003677">
    <property type="term" value="F:DNA binding"/>
    <property type="evidence" value="ECO:0007669"/>
    <property type="project" value="UniProtKB-KW"/>
</dbReference>
<dbReference type="PROSITE" id="PS50110">
    <property type="entry name" value="RESPONSE_REGULATORY"/>
    <property type="match status" value="1"/>
</dbReference>
<dbReference type="Pfam" id="PF04397">
    <property type="entry name" value="LytTR"/>
    <property type="match status" value="1"/>
</dbReference>
<evidence type="ECO:0000313" key="5">
    <source>
        <dbReference type="Proteomes" id="UP000609064"/>
    </source>
</evidence>
<proteinExistence type="predicted"/>
<evidence type="ECO:0000259" key="2">
    <source>
        <dbReference type="PROSITE" id="PS50110"/>
    </source>
</evidence>
<accession>A0A916YV17</accession>
<dbReference type="Pfam" id="PF00072">
    <property type="entry name" value="Response_reg"/>
    <property type="match status" value="1"/>
</dbReference>
<reference evidence="4" key="1">
    <citation type="journal article" date="2014" name="Int. J. Syst. Evol. Microbiol.">
        <title>Complete genome sequence of Corynebacterium casei LMG S-19264T (=DSM 44701T), isolated from a smear-ripened cheese.</title>
        <authorList>
            <consortium name="US DOE Joint Genome Institute (JGI-PGF)"/>
            <person name="Walter F."/>
            <person name="Albersmeier A."/>
            <person name="Kalinowski J."/>
            <person name="Ruckert C."/>
        </authorList>
    </citation>
    <scope>NUCLEOTIDE SEQUENCE</scope>
    <source>
        <strain evidence="4">CGMCC 1.15958</strain>
    </source>
</reference>
<dbReference type="GO" id="GO:0000156">
    <property type="term" value="F:phosphorelay response regulator activity"/>
    <property type="evidence" value="ECO:0007669"/>
    <property type="project" value="InterPro"/>
</dbReference>
<dbReference type="EMBL" id="BMKK01000005">
    <property type="protein sequence ID" value="GGD61949.1"/>
    <property type="molecule type" value="Genomic_DNA"/>
</dbReference>
<evidence type="ECO:0000259" key="3">
    <source>
        <dbReference type="PROSITE" id="PS50930"/>
    </source>
</evidence>
<protein>
    <submittedName>
        <fullName evidence="4">DNA-binding response regulator</fullName>
    </submittedName>
</protein>
<dbReference type="SMART" id="SM00448">
    <property type="entry name" value="REC"/>
    <property type="match status" value="1"/>
</dbReference>
<evidence type="ECO:0000256" key="1">
    <source>
        <dbReference type="PROSITE-ProRule" id="PRU00169"/>
    </source>
</evidence>
<organism evidence="4 5">
    <name type="scientific">Emticicia aquatilis</name>
    <dbReference type="NCBI Taxonomy" id="1537369"/>
    <lineage>
        <taxon>Bacteria</taxon>
        <taxon>Pseudomonadati</taxon>
        <taxon>Bacteroidota</taxon>
        <taxon>Cytophagia</taxon>
        <taxon>Cytophagales</taxon>
        <taxon>Leadbetterellaceae</taxon>
        <taxon>Emticicia</taxon>
    </lineage>
</organism>
<reference evidence="4" key="2">
    <citation type="submission" date="2020-09" db="EMBL/GenBank/DDBJ databases">
        <authorList>
            <person name="Sun Q."/>
            <person name="Zhou Y."/>
        </authorList>
    </citation>
    <scope>NUCLEOTIDE SEQUENCE</scope>
    <source>
        <strain evidence="4">CGMCC 1.15958</strain>
    </source>
</reference>
<gene>
    <name evidence="4" type="ORF">GCM10011514_27470</name>
</gene>
<dbReference type="PANTHER" id="PTHR37299:SF1">
    <property type="entry name" value="STAGE 0 SPORULATION PROTEIN A HOMOLOG"/>
    <property type="match status" value="1"/>
</dbReference>
<evidence type="ECO:0000313" key="4">
    <source>
        <dbReference type="EMBL" id="GGD61949.1"/>
    </source>
</evidence>
<dbReference type="InterPro" id="IPR001789">
    <property type="entry name" value="Sig_transdc_resp-reg_receiver"/>
</dbReference>
<sequence length="250" mass="29047">MYKAIIVDDENRSVETLKIILQQFCANEVEIVGTANSIQEAYTLIHTVYPDIVFLDVEMPHGSGFDLLERIPKPNFEVIFTTGFDRYAVTAIKFSALDYLLKPINIEEVKEAVSKAKKRIEGKHTQNNLEHLINNLRHPRDKNNKIPISVVNGFQFVPVNTIVYCEADDDYTYIHLTDNQKLTVSKNIKEFEDILANYDFFRIHHSYLVNRDYIKKYVKGEGGTILTEQGNELPVSRRRKQEFLEWLSNF</sequence>
<keyword evidence="1" id="KW-0597">Phosphoprotein</keyword>
<feature type="domain" description="Response regulatory" evidence="2">
    <location>
        <begin position="3"/>
        <end position="117"/>
    </location>
</feature>
<dbReference type="SMART" id="SM00850">
    <property type="entry name" value="LytTR"/>
    <property type="match status" value="1"/>
</dbReference>
<dbReference type="InterPro" id="IPR011006">
    <property type="entry name" value="CheY-like_superfamily"/>
</dbReference>
<dbReference type="RefSeq" id="WP_188766677.1">
    <property type="nucleotide sequence ID" value="NZ_BMKK01000005.1"/>
</dbReference>
<dbReference type="AlphaFoldDB" id="A0A916YV17"/>
<dbReference type="Gene3D" id="3.40.50.2300">
    <property type="match status" value="1"/>
</dbReference>
<dbReference type="SUPFAM" id="SSF52172">
    <property type="entry name" value="CheY-like"/>
    <property type="match status" value="1"/>
</dbReference>
<feature type="modified residue" description="4-aspartylphosphate" evidence="1">
    <location>
        <position position="56"/>
    </location>
</feature>
<dbReference type="PROSITE" id="PS50930">
    <property type="entry name" value="HTH_LYTTR"/>
    <property type="match status" value="1"/>
</dbReference>
<keyword evidence="5" id="KW-1185">Reference proteome</keyword>
<dbReference type="Gene3D" id="2.40.50.1020">
    <property type="entry name" value="LytTr DNA-binding domain"/>
    <property type="match status" value="1"/>
</dbReference>
<dbReference type="Proteomes" id="UP000609064">
    <property type="component" value="Unassembled WGS sequence"/>
</dbReference>
<dbReference type="PANTHER" id="PTHR37299">
    <property type="entry name" value="TRANSCRIPTIONAL REGULATOR-RELATED"/>
    <property type="match status" value="1"/>
</dbReference>